<dbReference type="SUPFAM" id="SSF53686">
    <property type="entry name" value="Tryptophan synthase beta subunit-like PLP-dependent enzymes"/>
    <property type="match status" value="1"/>
</dbReference>
<comment type="similarity">
    <text evidence="2">Belongs to the serine/threonine dehydratase family.</text>
</comment>
<organism evidence="6 7">
    <name type="scientific">OM182 bacterium MED-G24</name>
    <dbReference type="NCBI Taxonomy" id="1986255"/>
    <lineage>
        <taxon>Bacteria</taxon>
        <taxon>Pseudomonadati</taxon>
        <taxon>Pseudomonadota</taxon>
        <taxon>Gammaproteobacteria</taxon>
        <taxon>OMG group</taxon>
        <taxon>OM182 clade</taxon>
    </lineage>
</organism>
<dbReference type="GO" id="GO:0000287">
    <property type="term" value="F:magnesium ion binding"/>
    <property type="evidence" value="ECO:0007669"/>
    <property type="project" value="TreeGrafter"/>
</dbReference>
<dbReference type="GO" id="GO:0030378">
    <property type="term" value="F:serine racemase activity"/>
    <property type="evidence" value="ECO:0007669"/>
    <property type="project" value="TreeGrafter"/>
</dbReference>
<gene>
    <name evidence="6" type="ORF">CNE99_10320</name>
</gene>
<comment type="caution">
    <text evidence="6">The sequence shown here is derived from an EMBL/GenBank/DDBJ whole genome shotgun (WGS) entry which is preliminary data.</text>
</comment>
<protein>
    <submittedName>
        <fullName evidence="6">Serine dehydratase</fullName>
    </submittedName>
</protein>
<dbReference type="CDD" id="cd01562">
    <property type="entry name" value="Thr-dehyd"/>
    <property type="match status" value="1"/>
</dbReference>
<evidence type="ECO:0000256" key="4">
    <source>
        <dbReference type="ARBA" id="ARBA00023239"/>
    </source>
</evidence>
<evidence type="ECO:0000259" key="5">
    <source>
        <dbReference type="Pfam" id="PF00291"/>
    </source>
</evidence>
<dbReference type="Pfam" id="PF00291">
    <property type="entry name" value="PALP"/>
    <property type="match status" value="1"/>
</dbReference>
<dbReference type="GO" id="GO:0005524">
    <property type="term" value="F:ATP binding"/>
    <property type="evidence" value="ECO:0007669"/>
    <property type="project" value="TreeGrafter"/>
</dbReference>
<dbReference type="PANTHER" id="PTHR43050">
    <property type="entry name" value="SERINE / THREONINE RACEMASE FAMILY MEMBER"/>
    <property type="match status" value="1"/>
</dbReference>
<keyword evidence="4" id="KW-0456">Lyase</keyword>
<evidence type="ECO:0000256" key="2">
    <source>
        <dbReference type="ARBA" id="ARBA00010869"/>
    </source>
</evidence>
<dbReference type="FunFam" id="3.40.50.1100:FF:000005">
    <property type="entry name" value="Threonine dehydratase catabolic"/>
    <property type="match status" value="1"/>
</dbReference>
<dbReference type="AlphaFoldDB" id="A0A2A5WI03"/>
<name>A0A2A5WI03_9GAMM</name>
<dbReference type="PANTHER" id="PTHR43050:SF1">
    <property type="entry name" value="SERINE RACEMASE"/>
    <property type="match status" value="1"/>
</dbReference>
<accession>A0A2A5WI03</accession>
<dbReference type="Proteomes" id="UP000219327">
    <property type="component" value="Unassembled WGS sequence"/>
</dbReference>
<reference evidence="6 7" key="1">
    <citation type="submission" date="2017-08" db="EMBL/GenBank/DDBJ databases">
        <title>Fine stratification of microbial communities through a metagenomic profile of the photic zone.</title>
        <authorList>
            <person name="Haro-Moreno J.M."/>
            <person name="Lopez-Perez M."/>
            <person name="De La Torre J."/>
            <person name="Picazo A."/>
            <person name="Camacho A."/>
            <person name="Rodriguez-Valera F."/>
        </authorList>
    </citation>
    <scope>NUCLEOTIDE SEQUENCE [LARGE SCALE GENOMIC DNA]</scope>
    <source>
        <strain evidence="6">MED-G24</strain>
    </source>
</reference>
<sequence>MNLDIRDVQAASERIRPHIHHTPVVTSSRLDAESGARLFFKCENLQKAGAFKSRGACNAVYQLPPEVAARGVITHSSGNHGAALARAAQLRGIGATIVVPTNANPVKKAAIASYGALIVECEPTLEARESGVAKIVEETGAHLVPPYDDDRIIAGQGTAALEMVRDIKDGLDLLLVPVGGGGLLAGTSLVGADRGLAVFGAEPEGADDAYRSLATGIRVTEQVPKTVADGLRTTLGQRNFEIIQMLVSGILRVSDLETVAAMKRLWTRLKLVVEPSSAVTYAAITRYPEVFQGRRVGVVLSGGNIDPDDLPFNALS</sequence>
<dbReference type="GO" id="GO:0030170">
    <property type="term" value="F:pyridoxal phosphate binding"/>
    <property type="evidence" value="ECO:0007669"/>
    <property type="project" value="TreeGrafter"/>
</dbReference>
<dbReference type="GO" id="GO:0003941">
    <property type="term" value="F:L-serine ammonia-lyase activity"/>
    <property type="evidence" value="ECO:0007669"/>
    <property type="project" value="TreeGrafter"/>
</dbReference>
<proteinExistence type="inferred from homology"/>
<comment type="cofactor">
    <cofactor evidence="1">
        <name>pyridoxal 5'-phosphate</name>
        <dbReference type="ChEBI" id="CHEBI:597326"/>
    </cofactor>
</comment>
<evidence type="ECO:0000313" key="6">
    <source>
        <dbReference type="EMBL" id="PDH36051.1"/>
    </source>
</evidence>
<dbReference type="InterPro" id="IPR001926">
    <property type="entry name" value="TrpB-like_PALP"/>
</dbReference>
<keyword evidence="3" id="KW-0663">Pyridoxal phosphate</keyword>
<dbReference type="InterPro" id="IPR036052">
    <property type="entry name" value="TrpB-like_PALP_sf"/>
</dbReference>
<evidence type="ECO:0000256" key="3">
    <source>
        <dbReference type="ARBA" id="ARBA00022898"/>
    </source>
</evidence>
<dbReference type="GO" id="GO:0070179">
    <property type="term" value="P:D-serine biosynthetic process"/>
    <property type="evidence" value="ECO:0007669"/>
    <property type="project" value="TreeGrafter"/>
</dbReference>
<evidence type="ECO:0000313" key="7">
    <source>
        <dbReference type="Proteomes" id="UP000219327"/>
    </source>
</evidence>
<dbReference type="GO" id="GO:0018114">
    <property type="term" value="F:threonine racemase activity"/>
    <property type="evidence" value="ECO:0007669"/>
    <property type="project" value="TreeGrafter"/>
</dbReference>
<feature type="domain" description="Tryptophan synthase beta chain-like PALP" evidence="5">
    <location>
        <begin position="15"/>
        <end position="302"/>
    </location>
</feature>
<evidence type="ECO:0000256" key="1">
    <source>
        <dbReference type="ARBA" id="ARBA00001933"/>
    </source>
</evidence>
<dbReference type="Gene3D" id="3.40.50.1100">
    <property type="match status" value="2"/>
</dbReference>
<dbReference type="EMBL" id="NTKD01000076">
    <property type="protein sequence ID" value="PDH36051.1"/>
    <property type="molecule type" value="Genomic_DNA"/>
</dbReference>